<organism evidence="2 3">
    <name type="scientific">Candidatus Kaiserbacteria bacterium RIFCSPHIGHO2_12_FULL_53_13</name>
    <dbReference type="NCBI Taxonomy" id="1798502"/>
    <lineage>
        <taxon>Bacteria</taxon>
        <taxon>Candidatus Kaiseribacteriota</taxon>
    </lineage>
</organism>
<proteinExistence type="predicted"/>
<accession>A0A1F6EA75</accession>
<evidence type="ECO:0000313" key="2">
    <source>
        <dbReference type="EMBL" id="OGG70584.1"/>
    </source>
</evidence>
<dbReference type="InterPro" id="IPR008972">
    <property type="entry name" value="Cupredoxin"/>
</dbReference>
<dbReference type="AlphaFoldDB" id="A0A1F6EA75"/>
<dbReference type="EMBL" id="MFLP01000022">
    <property type="protein sequence ID" value="OGG70584.1"/>
    <property type="molecule type" value="Genomic_DNA"/>
</dbReference>
<keyword evidence="1" id="KW-0472">Membrane</keyword>
<dbReference type="Proteomes" id="UP000176689">
    <property type="component" value="Unassembled WGS sequence"/>
</dbReference>
<dbReference type="SUPFAM" id="SSF49503">
    <property type="entry name" value="Cupredoxins"/>
    <property type="match status" value="1"/>
</dbReference>
<evidence type="ECO:0000256" key="1">
    <source>
        <dbReference type="SAM" id="Phobius"/>
    </source>
</evidence>
<evidence type="ECO:0008006" key="4">
    <source>
        <dbReference type="Google" id="ProtNLM"/>
    </source>
</evidence>
<protein>
    <recommendedName>
        <fullName evidence="4">EfeO-type cupredoxin-like domain-containing protein</fullName>
    </recommendedName>
</protein>
<dbReference type="Gene3D" id="2.60.40.420">
    <property type="entry name" value="Cupredoxins - blue copper proteins"/>
    <property type="match status" value="1"/>
</dbReference>
<name>A0A1F6EA75_9BACT</name>
<feature type="transmembrane region" description="Helical" evidence="1">
    <location>
        <begin position="6"/>
        <end position="22"/>
    </location>
</feature>
<reference evidence="2 3" key="1">
    <citation type="journal article" date="2016" name="Nat. Commun.">
        <title>Thousands of microbial genomes shed light on interconnected biogeochemical processes in an aquifer system.</title>
        <authorList>
            <person name="Anantharaman K."/>
            <person name="Brown C.T."/>
            <person name="Hug L.A."/>
            <person name="Sharon I."/>
            <person name="Castelle C.J."/>
            <person name="Probst A.J."/>
            <person name="Thomas B.C."/>
            <person name="Singh A."/>
            <person name="Wilkins M.J."/>
            <person name="Karaoz U."/>
            <person name="Brodie E.L."/>
            <person name="Williams K.H."/>
            <person name="Hubbard S.S."/>
            <person name="Banfield J.F."/>
        </authorList>
    </citation>
    <scope>NUCLEOTIDE SEQUENCE [LARGE SCALE GENOMIC DNA]</scope>
</reference>
<sequence length="166" mass="17778">MQKATLWILGLVIIIGGWYLWTQRGTSAPSENTDVFAQETADADIGVQAGNASPAVPSASSNANVPATVITFTDAGFNPSSITIKKGQTVRWMNNSGSKVWPASAVHPQHSAYPQKSASDCLGSSFDACRALSQGESWDFTFTYVGNWKFHDHLHSSNTGVVNVTE</sequence>
<keyword evidence="1" id="KW-0812">Transmembrane</keyword>
<evidence type="ECO:0000313" key="3">
    <source>
        <dbReference type="Proteomes" id="UP000176689"/>
    </source>
</evidence>
<gene>
    <name evidence="2" type="ORF">A3F27_03035</name>
</gene>
<comment type="caution">
    <text evidence="2">The sequence shown here is derived from an EMBL/GenBank/DDBJ whole genome shotgun (WGS) entry which is preliminary data.</text>
</comment>
<keyword evidence="1" id="KW-1133">Transmembrane helix</keyword>